<evidence type="ECO:0000256" key="2">
    <source>
        <dbReference type="ARBA" id="ARBA00022806"/>
    </source>
</evidence>
<comment type="caution">
    <text evidence="5">The sequence shown here is derived from an EMBL/GenBank/DDBJ whole genome shotgun (WGS) entry which is preliminary data.</text>
</comment>
<name>A0A3D0KJP1_9GAMM</name>
<dbReference type="GO" id="GO:0006281">
    <property type="term" value="P:DNA repair"/>
    <property type="evidence" value="ECO:0007669"/>
    <property type="project" value="InterPro"/>
</dbReference>
<dbReference type="PANTHER" id="PTHR47964:SF1">
    <property type="entry name" value="ATP-DEPENDENT DNA HELICASE HOMOLOG RECG, CHLOROPLASTIC"/>
    <property type="match status" value="1"/>
</dbReference>
<feature type="domain" description="Helicase C-terminal" evidence="4">
    <location>
        <begin position="460"/>
        <end position="636"/>
    </location>
</feature>
<keyword evidence="1" id="KW-0378">Hydrolase</keyword>
<dbReference type="InterPro" id="IPR027417">
    <property type="entry name" value="P-loop_NTPase"/>
</dbReference>
<dbReference type="GO" id="GO:0003678">
    <property type="term" value="F:DNA helicase activity"/>
    <property type="evidence" value="ECO:0007669"/>
    <property type="project" value="TreeGrafter"/>
</dbReference>
<protein>
    <recommendedName>
        <fullName evidence="6">ATP-dependent DNA helicase RecG</fullName>
    </recommendedName>
</protein>
<evidence type="ECO:0000313" key="5">
    <source>
        <dbReference type="EMBL" id="HCA03728.1"/>
    </source>
</evidence>
<keyword evidence="2" id="KW-0547">Nucleotide-binding</keyword>
<dbReference type="AlphaFoldDB" id="A0A3D0KJP1"/>
<keyword evidence="2" id="KW-0067">ATP-binding</keyword>
<dbReference type="InterPro" id="IPR047112">
    <property type="entry name" value="RecG/Mfd"/>
</dbReference>
<evidence type="ECO:0000259" key="3">
    <source>
        <dbReference type="PROSITE" id="PS51192"/>
    </source>
</evidence>
<sequence>MVASNRYKKKHDSVGRLTTFGVPADAPWKALFIAPNRYEDLRNVITRHSELPNSEYSTKVTLKGYVVSPARYDAVKKRSHLTITLSERQVPIHVFLHRHANQLPGSWKSKGACIALVGTVTTHPNGHVVLFDPTPIDTSVAGAALGVYPSKTGVIGADKVRERVLSLLTEDNLKLARAFILERIGNVDQMALLAAWGEYSGVANMKQTTLENVVYRMHLPTKPTQGEMAVRLLTDLDAFSALQAVEAERPKSGIFQQVVIPWSAVEARIAQMPYPPTSEQKDAVADFLHDMAQGKPAHRLLSGDVGTGKSVVMLLVMAAVYDAGGDVGMMLPSSDISDQFIEAIREWWPDIVFDEVTAKSAGETPSASVRIGTTALIHRCPDWKPTLTIVDEQQRMSVNQRHALTHRTGHLLEATATCLPRTLAQAMFGLLPVSRLTKPHTPKSIITTLHDIQSVHEKRALFQSVKRTLDNGDQVLVIYAARNEREADRLLERDQKMVLDGERVPPSVPSLESGAKLWRSAFGDDAVVTLHGKMKARDREASLTAMRAGSASILCATTAAEVGLNIPNLRRVLILSPERLGLTQLHQIRGRVARLGGDGWCDLVAEVANLQDVSINRLNALCATNDGFELAEADMRQRGLGDLSVNNNQQSGSLAGGVILNSKLGLEHFERATQIFTALFPKDMPLEALKKAS</sequence>
<dbReference type="SMART" id="SM00490">
    <property type="entry name" value="HELICc"/>
    <property type="match status" value="1"/>
</dbReference>
<feature type="domain" description="Helicase ATP-binding" evidence="3">
    <location>
        <begin position="290"/>
        <end position="436"/>
    </location>
</feature>
<dbReference type="SMART" id="SM00487">
    <property type="entry name" value="DEXDc"/>
    <property type="match status" value="1"/>
</dbReference>
<dbReference type="GO" id="GO:0016787">
    <property type="term" value="F:hydrolase activity"/>
    <property type="evidence" value="ECO:0007669"/>
    <property type="project" value="UniProtKB-KW"/>
</dbReference>
<organism evidence="5">
    <name type="scientific">Halomonas campaniensis</name>
    <dbReference type="NCBI Taxonomy" id="213554"/>
    <lineage>
        <taxon>Bacteria</taxon>
        <taxon>Pseudomonadati</taxon>
        <taxon>Pseudomonadota</taxon>
        <taxon>Gammaproteobacteria</taxon>
        <taxon>Oceanospirillales</taxon>
        <taxon>Halomonadaceae</taxon>
        <taxon>Halomonas</taxon>
    </lineage>
</organism>
<gene>
    <name evidence="5" type="ORF">DEO68_16535</name>
</gene>
<evidence type="ECO:0000259" key="4">
    <source>
        <dbReference type="PROSITE" id="PS51194"/>
    </source>
</evidence>
<dbReference type="PROSITE" id="PS51194">
    <property type="entry name" value="HELICASE_CTER"/>
    <property type="match status" value="1"/>
</dbReference>
<dbReference type="InterPro" id="IPR001650">
    <property type="entry name" value="Helicase_C-like"/>
</dbReference>
<keyword evidence="2" id="KW-0347">Helicase</keyword>
<reference evidence="5" key="1">
    <citation type="journal article" date="2018" name="Nat. Biotechnol.">
        <title>A standardized bacterial taxonomy based on genome phylogeny substantially revises the tree of life.</title>
        <authorList>
            <person name="Parks D.H."/>
            <person name="Chuvochina M."/>
            <person name="Waite D.W."/>
            <person name="Rinke C."/>
            <person name="Skarshewski A."/>
            <person name="Chaumeil P.A."/>
            <person name="Hugenholtz P."/>
        </authorList>
    </citation>
    <scope>NUCLEOTIDE SEQUENCE [LARGE SCALE GENOMIC DNA]</scope>
    <source>
        <strain evidence="5">UBA11284</strain>
    </source>
</reference>
<evidence type="ECO:0000256" key="1">
    <source>
        <dbReference type="ARBA" id="ARBA00022801"/>
    </source>
</evidence>
<dbReference type="PANTHER" id="PTHR47964">
    <property type="entry name" value="ATP-DEPENDENT DNA HELICASE HOMOLOG RECG, CHLOROPLASTIC"/>
    <property type="match status" value="1"/>
</dbReference>
<proteinExistence type="predicted"/>
<dbReference type="EMBL" id="DOTR01000094">
    <property type="protein sequence ID" value="HCA03728.1"/>
    <property type="molecule type" value="Genomic_DNA"/>
</dbReference>
<dbReference type="Gene3D" id="3.40.50.300">
    <property type="entry name" value="P-loop containing nucleotide triphosphate hydrolases"/>
    <property type="match status" value="2"/>
</dbReference>
<dbReference type="SUPFAM" id="SSF52540">
    <property type="entry name" value="P-loop containing nucleoside triphosphate hydrolases"/>
    <property type="match status" value="1"/>
</dbReference>
<dbReference type="PROSITE" id="PS51192">
    <property type="entry name" value="HELICASE_ATP_BIND_1"/>
    <property type="match status" value="1"/>
</dbReference>
<accession>A0A3D0KJP1</accession>
<dbReference type="InterPro" id="IPR014001">
    <property type="entry name" value="Helicase_ATP-bd"/>
</dbReference>
<evidence type="ECO:0008006" key="6">
    <source>
        <dbReference type="Google" id="ProtNLM"/>
    </source>
</evidence>
<dbReference type="Pfam" id="PF00271">
    <property type="entry name" value="Helicase_C"/>
    <property type="match status" value="1"/>
</dbReference>